<reference evidence="9" key="1">
    <citation type="submission" date="2023-10" db="EMBL/GenBank/DDBJ databases">
        <title>Genome assembly of Pristionchus species.</title>
        <authorList>
            <person name="Yoshida K."/>
            <person name="Sommer R.J."/>
        </authorList>
    </citation>
    <scope>NUCLEOTIDE SEQUENCE</scope>
    <source>
        <strain evidence="9">RS5133</strain>
    </source>
</reference>
<comment type="function">
    <text evidence="6">Exhibits glutathione-dependent thiol transferase activity. Has high dehydroascorbate reductase activity and may contribute to the recycling of ascorbic acid. Participates in the biotransformation of inorganic arsenic and reduces monomethylarsonic acid (MMA).</text>
</comment>
<dbReference type="EC" id="1.20.4.2" evidence="6"/>
<dbReference type="InterPro" id="IPR004045">
    <property type="entry name" value="Glutathione_S-Trfase_N"/>
</dbReference>
<dbReference type="SUPFAM" id="SSF52833">
    <property type="entry name" value="Thioredoxin-like"/>
    <property type="match status" value="1"/>
</dbReference>
<dbReference type="PRINTS" id="PR01625">
    <property type="entry name" value="GSTRNSFRASEO"/>
</dbReference>
<organism evidence="9 10">
    <name type="scientific">Pristionchus fissidentatus</name>
    <dbReference type="NCBI Taxonomy" id="1538716"/>
    <lineage>
        <taxon>Eukaryota</taxon>
        <taxon>Metazoa</taxon>
        <taxon>Ecdysozoa</taxon>
        <taxon>Nematoda</taxon>
        <taxon>Chromadorea</taxon>
        <taxon>Rhabditida</taxon>
        <taxon>Rhabditina</taxon>
        <taxon>Diplogasteromorpha</taxon>
        <taxon>Diplogasteroidea</taxon>
        <taxon>Neodiplogasteridae</taxon>
        <taxon>Pristionchus</taxon>
    </lineage>
</organism>
<evidence type="ECO:0000313" key="9">
    <source>
        <dbReference type="EMBL" id="GMT12063.1"/>
    </source>
</evidence>
<comment type="similarity">
    <text evidence="1 6">Belongs to the GST superfamily. Omega family.</text>
</comment>
<sequence>MRLLVRASAWAPSTSRCLSNAAPTHLAMVSSSLVGIHSPHLKNGDPEPAPVAGRARLFSMRFCPFAQRAAICLAKKGILTDIVNVNLVAKPDWYFAKNPKGTVPTFELDGKAVFESLIVPEYLDGIFPDAPPILPAEPYTRARQRILVEQLSVIKDGYVGIFMALKGKTSDEDVKAAIGKAIAALDESEKLAANNAPFFYGTAPGYADYMTYPFVDRLLVMLTEVLPVLRPTLAADVKQFTAAGFPGSGSWTKLTAWLEAAQQLDEIRASRQSHEMQAAFLKTYIAGAPEYDIGVR</sequence>
<feature type="domain" description="GST C-terminal" evidence="8">
    <location>
        <begin position="137"/>
        <end position="285"/>
    </location>
</feature>
<evidence type="ECO:0000256" key="6">
    <source>
        <dbReference type="RuleBase" id="RU368071"/>
    </source>
</evidence>
<comment type="catalytic activity">
    <reaction evidence="3 6">
        <text>RX + glutathione = an S-substituted glutathione + a halide anion + H(+)</text>
        <dbReference type="Rhea" id="RHEA:16437"/>
        <dbReference type="ChEBI" id="CHEBI:15378"/>
        <dbReference type="ChEBI" id="CHEBI:16042"/>
        <dbReference type="ChEBI" id="CHEBI:17792"/>
        <dbReference type="ChEBI" id="CHEBI:57925"/>
        <dbReference type="ChEBI" id="CHEBI:90779"/>
        <dbReference type="EC" id="2.5.1.18"/>
    </reaction>
</comment>
<dbReference type="PROSITE" id="PS50405">
    <property type="entry name" value="GST_CTER"/>
    <property type="match status" value="1"/>
</dbReference>
<dbReference type="InterPro" id="IPR050983">
    <property type="entry name" value="GST_Omega/HSP26"/>
</dbReference>
<dbReference type="PROSITE" id="PS50404">
    <property type="entry name" value="GST_NTER"/>
    <property type="match status" value="1"/>
</dbReference>
<proteinExistence type="inferred from homology"/>
<evidence type="ECO:0000313" key="10">
    <source>
        <dbReference type="Proteomes" id="UP001432322"/>
    </source>
</evidence>
<evidence type="ECO:0000256" key="1">
    <source>
        <dbReference type="ARBA" id="ARBA00011067"/>
    </source>
</evidence>
<dbReference type="PANTHER" id="PTHR43968:SF6">
    <property type="entry name" value="GLUTATHIONE S-TRANSFERASE OMEGA"/>
    <property type="match status" value="1"/>
</dbReference>
<dbReference type="GO" id="GO:0004364">
    <property type="term" value="F:glutathione transferase activity"/>
    <property type="evidence" value="ECO:0007669"/>
    <property type="project" value="UniProtKB-UniRule"/>
</dbReference>
<dbReference type="FunFam" id="3.40.30.10:FF:000123">
    <property type="entry name" value="Glutathione transferase o1"/>
    <property type="match status" value="1"/>
</dbReference>
<dbReference type="Proteomes" id="UP001432322">
    <property type="component" value="Unassembled WGS sequence"/>
</dbReference>
<feature type="domain" description="GST N-terminal" evidence="7">
    <location>
        <begin position="53"/>
        <end position="131"/>
    </location>
</feature>
<dbReference type="Gene3D" id="3.40.30.10">
    <property type="entry name" value="Glutaredoxin"/>
    <property type="match status" value="1"/>
</dbReference>
<name>A0AAV5UZ56_9BILA</name>
<dbReference type="InterPro" id="IPR036282">
    <property type="entry name" value="Glutathione-S-Trfase_C_sf"/>
</dbReference>
<dbReference type="GO" id="GO:0005737">
    <property type="term" value="C:cytoplasm"/>
    <property type="evidence" value="ECO:0007669"/>
    <property type="project" value="InterPro"/>
</dbReference>
<dbReference type="Pfam" id="PF13417">
    <property type="entry name" value="GST_N_3"/>
    <property type="match status" value="1"/>
</dbReference>
<dbReference type="AlphaFoldDB" id="A0AAV5UZ56"/>
<evidence type="ECO:0000256" key="2">
    <source>
        <dbReference type="ARBA" id="ARBA00023002"/>
    </source>
</evidence>
<dbReference type="SFLD" id="SFLDG00358">
    <property type="entry name" value="Main_(cytGST)"/>
    <property type="match status" value="1"/>
</dbReference>
<dbReference type="InterPro" id="IPR036249">
    <property type="entry name" value="Thioredoxin-like_sf"/>
</dbReference>
<dbReference type="InterPro" id="IPR005442">
    <property type="entry name" value="GST_omega"/>
</dbReference>
<comment type="catalytic activity">
    <reaction evidence="4 6">
        <text>methylarsonate + 2 glutathione + H(+) = methylarsonous acid + glutathione disulfide + H2O</text>
        <dbReference type="Rhea" id="RHEA:15969"/>
        <dbReference type="ChEBI" id="CHEBI:15377"/>
        <dbReference type="ChEBI" id="CHEBI:15378"/>
        <dbReference type="ChEBI" id="CHEBI:17826"/>
        <dbReference type="ChEBI" id="CHEBI:33409"/>
        <dbReference type="ChEBI" id="CHEBI:57925"/>
        <dbReference type="ChEBI" id="CHEBI:58297"/>
        <dbReference type="EC" id="1.20.4.2"/>
    </reaction>
</comment>
<dbReference type="Gene3D" id="1.20.1050.10">
    <property type="match status" value="1"/>
</dbReference>
<comment type="catalytic activity">
    <reaction evidence="5 6">
        <text>L-dehydroascorbate + 2 glutathione = glutathione disulfide + L-ascorbate</text>
        <dbReference type="Rhea" id="RHEA:24424"/>
        <dbReference type="ChEBI" id="CHEBI:38290"/>
        <dbReference type="ChEBI" id="CHEBI:57925"/>
        <dbReference type="ChEBI" id="CHEBI:58297"/>
        <dbReference type="ChEBI" id="CHEBI:58539"/>
        <dbReference type="EC" id="1.8.5.1"/>
    </reaction>
</comment>
<evidence type="ECO:0000256" key="3">
    <source>
        <dbReference type="ARBA" id="ARBA00047960"/>
    </source>
</evidence>
<dbReference type="EMBL" id="BTSY01000001">
    <property type="protein sequence ID" value="GMT12063.1"/>
    <property type="molecule type" value="Genomic_DNA"/>
</dbReference>
<dbReference type="GO" id="GO:0006749">
    <property type="term" value="P:glutathione metabolic process"/>
    <property type="evidence" value="ECO:0007669"/>
    <property type="project" value="UniProtKB-UniRule"/>
</dbReference>
<dbReference type="SUPFAM" id="SSF47616">
    <property type="entry name" value="GST C-terminal domain-like"/>
    <property type="match status" value="1"/>
</dbReference>
<evidence type="ECO:0000259" key="7">
    <source>
        <dbReference type="PROSITE" id="PS50404"/>
    </source>
</evidence>
<keyword evidence="6" id="KW-0808">Transferase</keyword>
<comment type="caution">
    <text evidence="9">The sequence shown here is derived from an EMBL/GenBank/DDBJ whole genome shotgun (WGS) entry which is preliminary data.</text>
</comment>
<dbReference type="EC" id="1.8.5.1" evidence="6"/>
<dbReference type="GO" id="GO:0045174">
    <property type="term" value="F:glutathione dehydrogenase (ascorbate) activity"/>
    <property type="evidence" value="ECO:0007669"/>
    <property type="project" value="UniProtKB-UniRule"/>
</dbReference>
<evidence type="ECO:0000259" key="8">
    <source>
        <dbReference type="PROSITE" id="PS50405"/>
    </source>
</evidence>
<accession>A0AAV5UZ56</accession>
<dbReference type="EC" id="2.5.1.18" evidence="6"/>
<dbReference type="InterPro" id="IPR010987">
    <property type="entry name" value="Glutathione-S-Trfase_C-like"/>
</dbReference>
<dbReference type="PANTHER" id="PTHR43968">
    <property type="match status" value="1"/>
</dbReference>
<keyword evidence="2 6" id="KW-0560">Oxidoreductase</keyword>
<gene>
    <name evidence="9" type="ORF">PFISCL1PPCAC_3360</name>
</gene>
<dbReference type="SFLD" id="SFLDS00019">
    <property type="entry name" value="Glutathione_Transferase_(cytos"/>
    <property type="match status" value="1"/>
</dbReference>
<keyword evidence="10" id="KW-1185">Reference proteome</keyword>
<protein>
    <recommendedName>
        <fullName evidence="6">Glutathione S-transferase omega</fullName>
        <shortName evidence="6">GSTO</shortName>
        <ecNumber evidence="6">1.20.4.2</ecNumber>
        <ecNumber evidence="6">1.8.5.1</ecNumber>
        <ecNumber evidence="6">2.5.1.18</ecNumber>
    </recommendedName>
    <alternativeName>
        <fullName evidence="6">Glutathione-dependent dehydroascorbate reductase</fullName>
    </alternativeName>
    <alternativeName>
        <fullName evidence="6">Monomethylarsonic acid reductase</fullName>
    </alternativeName>
</protein>
<evidence type="ECO:0000256" key="5">
    <source>
        <dbReference type="ARBA" id="ARBA00049544"/>
    </source>
</evidence>
<evidence type="ECO:0000256" key="4">
    <source>
        <dbReference type="ARBA" id="ARBA00048353"/>
    </source>
</evidence>
<dbReference type="InterPro" id="IPR040079">
    <property type="entry name" value="Glutathione_S-Trfase"/>
</dbReference>
<dbReference type="GO" id="GO:0050610">
    <property type="term" value="F:methylarsonate reductase activity"/>
    <property type="evidence" value="ECO:0007669"/>
    <property type="project" value="UniProtKB-UniRule"/>
</dbReference>